<evidence type="ECO:0000259" key="2">
    <source>
        <dbReference type="PROSITE" id="PS50837"/>
    </source>
</evidence>
<dbReference type="Pfam" id="PF24883">
    <property type="entry name" value="NPHP3_N"/>
    <property type="match status" value="1"/>
</dbReference>
<organism evidence="3 4">
    <name type="scientific">Rhodocollybia butyracea</name>
    <dbReference type="NCBI Taxonomy" id="206335"/>
    <lineage>
        <taxon>Eukaryota</taxon>
        <taxon>Fungi</taxon>
        <taxon>Dikarya</taxon>
        <taxon>Basidiomycota</taxon>
        <taxon>Agaricomycotina</taxon>
        <taxon>Agaricomycetes</taxon>
        <taxon>Agaricomycetidae</taxon>
        <taxon>Agaricales</taxon>
        <taxon>Marasmiineae</taxon>
        <taxon>Omphalotaceae</taxon>
        <taxon>Rhodocollybia</taxon>
    </lineage>
</organism>
<dbReference type="EMBL" id="JADNRY010000021">
    <property type="protein sequence ID" value="KAF9072861.1"/>
    <property type="molecule type" value="Genomic_DNA"/>
</dbReference>
<comment type="caution">
    <text evidence="3">The sequence shown here is derived from an EMBL/GenBank/DDBJ whole genome shotgun (WGS) entry which is preliminary data.</text>
</comment>
<dbReference type="PROSITE" id="PS50837">
    <property type="entry name" value="NACHT"/>
    <property type="match status" value="1"/>
</dbReference>
<dbReference type="InterPro" id="IPR027417">
    <property type="entry name" value="P-loop_NTPase"/>
</dbReference>
<reference evidence="3" key="1">
    <citation type="submission" date="2020-11" db="EMBL/GenBank/DDBJ databases">
        <authorList>
            <consortium name="DOE Joint Genome Institute"/>
            <person name="Ahrendt S."/>
            <person name="Riley R."/>
            <person name="Andreopoulos W."/>
            <person name="Labutti K."/>
            <person name="Pangilinan J."/>
            <person name="Ruiz-Duenas F.J."/>
            <person name="Barrasa J.M."/>
            <person name="Sanchez-Garcia M."/>
            <person name="Camarero S."/>
            <person name="Miyauchi S."/>
            <person name="Serrano A."/>
            <person name="Linde D."/>
            <person name="Babiker R."/>
            <person name="Drula E."/>
            <person name="Ayuso-Fernandez I."/>
            <person name="Pacheco R."/>
            <person name="Padilla G."/>
            <person name="Ferreira P."/>
            <person name="Barriuso J."/>
            <person name="Kellner H."/>
            <person name="Castanera R."/>
            <person name="Alfaro M."/>
            <person name="Ramirez L."/>
            <person name="Pisabarro A.G."/>
            <person name="Kuo A."/>
            <person name="Tritt A."/>
            <person name="Lipzen A."/>
            <person name="He G."/>
            <person name="Yan M."/>
            <person name="Ng V."/>
            <person name="Cullen D."/>
            <person name="Martin F."/>
            <person name="Rosso M.-N."/>
            <person name="Henrissat B."/>
            <person name="Hibbett D."/>
            <person name="Martinez A.T."/>
            <person name="Grigoriev I.V."/>
        </authorList>
    </citation>
    <scope>NUCLEOTIDE SEQUENCE</scope>
    <source>
        <strain evidence="3">AH 40177</strain>
    </source>
</reference>
<dbReference type="AlphaFoldDB" id="A0A9P5PUV8"/>
<dbReference type="InterPro" id="IPR056884">
    <property type="entry name" value="NPHP3-like_N"/>
</dbReference>
<protein>
    <recommendedName>
        <fullName evidence="2">NACHT domain-containing protein</fullName>
    </recommendedName>
</protein>
<proteinExistence type="predicted"/>
<name>A0A9P5PUV8_9AGAR</name>
<dbReference type="PANTHER" id="PTHR10039">
    <property type="entry name" value="AMELOGENIN"/>
    <property type="match status" value="1"/>
</dbReference>
<evidence type="ECO:0000256" key="1">
    <source>
        <dbReference type="ARBA" id="ARBA00022737"/>
    </source>
</evidence>
<keyword evidence="4" id="KW-1185">Reference proteome</keyword>
<dbReference type="Gene3D" id="3.40.50.300">
    <property type="entry name" value="P-loop containing nucleotide triphosphate hydrolases"/>
    <property type="match status" value="1"/>
</dbReference>
<feature type="non-terminal residue" evidence="3">
    <location>
        <position position="1"/>
    </location>
</feature>
<dbReference type="Proteomes" id="UP000772434">
    <property type="component" value="Unassembled WGS sequence"/>
</dbReference>
<dbReference type="OrthoDB" id="3027122at2759"/>
<sequence length="139" mass="15578">QCLDGTRVTVLDDIKIWFETGKEQVFWLNGAAGMGKTTIALSMAHRLSLSNQRSLMATFFCSRDSVDRKNSGLIFPTLACQLASQDRNFQDALLDVLSRYPYIGQALPHEQVQRLIVEPLQHIKPPTPIAFVIDALDEC</sequence>
<dbReference type="PANTHER" id="PTHR10039:SF14">
    <property type="entry name" value="NACHT DOMAIN-CONTAINING PROTEIN"/>
    <property type="match status" value="1"/>
</dbReference>
<accession>A0A9P5PUV8</accession>
<evidence type="ECO:0000313" key="4">
    <source>
        <dbReference type="Proteomes" id="UP000772434"/>
    </source>
</evidence>
<feature type="domain" description="NACHT" evidence="2">
    <location>
        <begin position="24"/>
        <end position="139"/>
    </location>
</feature>
<dbReference type="SUPFAM" id="SSF52540">
    <property type="entry name" value="P-loop containing nucleoside triphosphate hydrolases"/>
    <property type="match status" value="1"/>
</dbReference>
<keyword evidence="1" id="KW-0677">Repeat</keyword>
<feature type="non-terminal residue" evidence="3">
    <location>
        <position position="139"/>
    </location>
</feature>
<dbReference type="InterPro" id="IPR007111">
    <property type="entry name" value="NACHT_NTPase"/>
</dbReference>
<evidence type="ECO:0000313" key="3">
    <source>
        <dbReference type="EMBL" id="KAF9072861.1"/>
    </source>
</evidence>
<gene>
    <name evidence="3" type="ORF">BDP27DRAFT_1163777</name>
</gene>